<organism evidence="3 4">
    <name type="scientific">Tremella mesenterica</name>
    <name type="common">Jelly fungus</name>
    <dbReference type="NCBI Taxonomy" id="5217"/>
    <lineage>
        <taxon>Eukaryota</taxon>
        <taxon>Fungi</taxon>
        <taxon>Dikarya</taxon>
        <taxon>Basidiomycota</taxon>
        <taxon>Agaricomycotina</taxon>
        <taxon>Tremellomycetes</taxon>
        <taxon>Tremellales</taxon>
        <taxon>Tremellaceae</taxon>
        <taxon>Tremella</taxon>
    </lineage>
</organism>
<keyword evidence="1" id="KW-0472">Membrane</keyword>
<evidence type="ECO:0000313" key="4">
    <source>
        <dbReference type="Proteomes" id="UP000289152"/>
    </source>
</evidence>
<keyword evidence="1" id="KW-1133">Transmembrane helix</keyword>
<accession>A0A4Q1BUU9</accession>
<dbReference type="Pfam" id="PF08241">
    <property type="entry name" value="Methyltransf_11"/>
    <property type="match status" value="1"/>
</dbReference>
<protein>
    <submittedName>
        <fullName evidence="3">Betaine lipid synthase</fullName>
    </submittedName>
</protein>
<comment type="caution">
    <text evidence="3">The sequence shown here is derived from an EMBL/GenBank/DDBJ whole genome shotgun (WGS) entry which is preliminary data.</text>
</comment>
<name>A0A4Q1BUU9_TREME</name>
<evidence type="ECO:0000256" key="1">
    <source>
        <dbReference type="SAM" id="Phobius"/>
    </source>
</evidence>
<dbReference type="InterPro" id="IPR029063">
    <property type="entry name" value="SAM-dependent_MTases_sf"/>
</dbReference>
<proteinExistence type="predicted"/>
<dbReference type="PANTHER" id="PTHR47473:SF1">
    <property type="entry name" value="METHYLTRANSFERASE DOMAIN-CONTAINING PROTEIN"/>
    <property type="match status" value="1"/>
</dbReference>
<keyword evidence="1" id="KW-0812">Transmembrane</keyword>
<dbReference type="InParanoid" id="A0A4Q1BUU9"/>
<sequence>MSSSKVQGLRMKQAVQVLLLASAGSILLGLAPLKSLLQPHLPLPSPSIGYSLLFISLLLTFLAIFSYLQAPLRFIWNCFFKPFTHSAPGEEQKDRLNAFYSGQADVYDSTRSHLLKGRETMLQLLASHLKAQPVSILSGTEKPKIWVDIGGGTGWNIEKMDEYLPISYFDAIYLIDLCEPLLEVARARFAAKGWKNVHVLCQDASRFVLPEWESGVLDPRGSLTAITLSYSLSMIPPFYQLLDRCDQVLDPQRGLIGVVDFYTSREAGIKERAIGTASKRVSWMAKWFWECWFELDNVHLHGSRRDYLEYKMGTIKTFNGRNNFLSTWFIQIPYYIFLGCSRSRDATVAAKAFEVEAGNRIGLGNGGLMTPTSPFNVHPWGSGSPELKSMPDFTLGPSAMGVEQGPPEYTQTIQDAGAPLSPFHYQLRKSWRVPYLEEKIHEQFRTHIYGWTWEDPDVDVRKLGINKDDHLLAITSAGDNVLHYALSAQCARIHAVADMNPCQGHILELKLAAITALDYHDFWLLFGEGRHPDFERLLNMKLSPFLSSHAFAYWKTHASQFKRNFYFRGYSGWALRLAQVAFFLAGVRKDVKRLCNASSTMEQERIWRKKLRPIIFNRFMVRMFLGNPFFNWHALGVPKNQMNCFLQDGTVEDFISATLDPVPRLTTLKDDNYFFFLCLNGRYTRASCPAYLKPEGFHALKNAKINNAFKLHTDTILNVLRGLPDSSLTKIIVMDSMDWFDPIPPTTPLPPVGAQALDQLDHSPEAALEHLRSELDFEILEMRRVLKIGGQAVWRSAAKRPWYRQRFELAGFKVEPVDIRENGKAIDRVNMYASFWRAEKAME</sequence>
<feature type="transmembrane region" description="Helical" evidence="1">
    <location>
        <begin position="47"/>
        <end position="68"/>
    </location>
</feature>
<dbReference type="CDD" id="cd02440">
    <property type="entry name" value="AdoMet_MTases"/>
    <property type="match status" value="1"/>
</dbReference>
<dbReference type="PANTHER" id="PTHR47473">
    <property type="entry name" value="BTA1P"/>
    <property type="match status" value="1"/>
</dbReference>
<dbReference type="SUPFAM" id="SSF53335">
    <property type="entry name" value="S-adenosyl-L-methionine-dependent methyltransferases"/>
    <property type="match status" value="1"/>
</dbReference>
<dbReference type="AlphaFoldDB" id="A0A4Q1BUU9"/>
<dbReference type="Gene3D" id="3.40.50.150">
    <property type="entry name" value="Vaccinia Virus protein VP39"/>
    <property type="match status" value="1"/>
</dbReference>
<dbReference type="Pfam" id="PF11899">
    <property type="entry name" value="DUF3419"/>
    <property type="match status" value="1"/>
</dbReference>
<dbReference type="InterPro" id="IPR021829">
    <property type="entry name" value="DUF3419"/>
</dbReference>
<dbReference type="EMBL" id="SDIL01000005">
    <property type="protein sequence ID" value="RXK41818.1"/>
    <property type="molecule type" value="Genomic_DNA"/>
</dbReference>
<evidence type="ECO:0000259" key="2">
    <source>
        <dbReference type="Pfam" id="PF08241"/>
    </source>
</evidence>
<dbReference type="Proteomes" id="UP000289152">
    <property type="component" value="Unassembled WGS sequence"/>
</dbReference>
<dbReference type="VEuPathDB" id="FungiDB:TREMEDRAFT_67852"/>
<dbReference type="GO" id="GO:0008757">
    <property type="term" value="F:S-adenosylmethionine-dependent methyltransferase activity"/>
    <property type="evidence" value="ECO:0007669"/>
    <property type="project" value="InterPro"/>
</dbReference>
<feature type="domain" description="Methyltransferase type 11" evidence="2">
    <location>
        <begin position="147"/>
        <end position="251"/>
    </location>
</feature>
<reference evidence="3 4" key="1">
    <citation type="submission" date="2016-06" db="EMBL/GenBank/DDBJ databases">
        <title>Evolution of pathogenesis and genome organization in the Tremellales.</title>
        <authorList>
            <person name="Cuomo C."/>
            <person name="Litvintseva A."/>
            <person name="Heitman J."/>
            <person name="Chen Y."/>
            <person name="Sun S."/>
            <person name="Springer D."/>
            <person name="Dromer F."/>
            <person name="Young S."/>
            <person name="Zeng Q."/>
            <person name="Chapman S."/>
            <person name="Gujja S."/>
            <person name="Saif S."/>
            <person name="Birren B."/>
        </authorList>
    </citation>
    <scope>NUCLEOTIDE SEQUENCE [LARGE SCALE GENOMIC DNA]</scope>
    <source>
        <strain evidence="3 4">ATCC 28783</strain>
    </source>
</reference>
<dbReference type="OrthoDB" id="10253390at2759"/>
<keyword evidence="4" id="KW-1185">Reference proteome</keyword>
<dbReference type="STRING" id="5217.A0A4Q1BUU9"/>
<evidence type="ECO:0000313" key="3">
    <source>
        <dbReference type="EMBL" id="RXK41818.1"/>
    </source>
</evidence>
<dbReference type="InterPro" id="IPR013216">
    <property type="entry name" value="Methyltransf_11"/>
</dbReference>
<gene>
    <name evidence="3" type="ORF">M231_00817</name>
</gene>